<dbReference type="EMBL" id="LAZR01049438">
    <property type="protein sequence ID" value="KKK89648.1"/>
    <property type="molecule type" value="Genomic_DNA"/>
</dbReference>
<protein>
    <submittedName>
        <fullName evidence="1">Uncharacterized protein</fullName>
    </submittedName>
</protein>
<sequence length="57" mass="6817">MKNSLAKLLLWILIVMDEDVYDYHRLDSAIDSIEINKHDIDKGLDNINEHMERILHR</sequence>
<proteinExistence type="predicted"/>
<dbReference type="AlphaFoldDB" id="A0A0F8Z7D8"/>
<organism evidence="1">
    <name type="scientific">marine sediment metagenome</name>
    <dbReference type="NCBI Taxonomy" id="412755"/>
    <lineage>
        <taxon>unclassified sequences</taxon>
        <taxon>metagenomes</taxon>
        <taxon>ecological metagenomes</taxon>
    </lineage>
</organism>
<reference evidence="1" key="1">
    <citation type="journal article" date="2015" name="Nature">
        <title>Complex archaea that bridge the gap between prokaryotes and eukaryotes.</title>
        <authorList>
            <person name="Spang A."/>
            <person name="Saw J.H."/>
            <person name="Jorgensen S.L."/>
            <person name="Zaremba-Niedzwiedzka K."/>
            <person name="Martijn J."/>
            <person name="Lind A.E."/>
            <person name="van Eijk R."/>
            <person name="Schleper C."/>
            <person name="Guy L."/>
            <person name="Ettema T.J."/>
        </authorList>
    </citation>
    <scope>NUCLEOTIDE SEQUENCE</scope>
</reference>
<evidence type="ECO:0000313" key="1">
    <source>
        <dbReference type="EMBL" id="KKK89648.1"/>
    </source>
</evidence>
<name>A0A0F8Z7D8_9ZZZZ</name>
<accession>A0A0F8Z7D8</accession>
<gene>
    <name evidence="1" type="ORF">LCGC14_2731010</name>
</gene>
<comment type="caution">
    <text evidence="1">The sequence shown here is derived from an EMBL/GenBank/DDBJ whole genome shotgun (WGS) entry which is preliminary data.</text>
</comment>